<feature type="domain" description="HTH tetR-type" evidence="3">
    <location>
        <begin position="10"/>
        <end position="70"/>
    </location>
</feature>
<proteinExistence type="predicted"/>
<name>A0A420ERS2_9SPHN</name>
<evidence type="ECO:0000313" key="4">
    <source>
        <dbReference type="EMBL" id="RKF23323.1"/>
    </source>
</evidence>
<feature type="DNA-binding region" description="H-T-H motif" evidence="2">
    <location>
        <begin position="33"/>
        <end position="52"/>
    </location>
</feature>
<dbReference type="Pfam" id="PF14246">
    <property type="entry name" value="TetR_C_7"/>
    <property type="match status" value="1"/>
</dbReference>
<evidence type="ECO:0000256" key="2">
    <source>
        <dbReference type="PROSITE-ProRule" id="PRU00335"/>
    </source>
</evidence>
<dbReference type="RefSeq" id="WP_120323227.1">
    <property type="nucleotide sequence ID" value="NZ_RAPF01000001.1"/>
</dbReference>
<dbReference type="PROSITE" id="PS50977">
    <property type="entry name" value="HTH_TETR_2"/>
    <property type="match status" value="1"/>
</dbReference>
<evidence type="ECO:0000259" key="3">
    <source>
        <dbReference type="PROSITE" id="PS50977"/>
    </source>
</evidence>
<keyword evidence="5" id="KW-1185">Reference proteome</keyword>
<keyword evidence="1 2" id="KW-0238">DNA-binding</keyword>
<evidence type="ECO:0000256" key="1">
    <source>
        <dbReference type="ARBA" id="ARBA00023125"/>
    </source>
</evidence>
<dbReference type="InterPro" id="IPR050109">
    <property type="entry name" value="HTH-type_TetR-like_transc_reg"/>
</dbReference>
<dbReference type="Gene3D" id="1.10.357.10">
    <property type="entry name" value="Tetracycline Repressor, domain 2"/>
    <property type="match status" value="1"/>
</dbReference>
<dbReference type="InterPro" id="IPR039536">
    <property type="entry name" value="TetR_C_Proteobacteria"/>
</dbReference>
<evidence type="ECO:0000313" key="5">
    <source>
        <dbReference type="Proteomes" id="UP000284395"/>
    </source>
</evidence>
<gene>
    <name evidence="4" type="ORF">D6851_02285</name>
</gene>
<dbReference type="Proteomes" id="UP000284395">
    <property type="component" value="Unassembled WGS sequence"/>
</dbReference>
<organism evidence="4 5">
    <name type="scientific">Altericroceibacterium spongiae</name>
    <dbReference type="NCBI Taxonomy" id="2320269"/>
    <lineage>
        <taxon>Bacteria</taxon>
        <taxon>Pseudomonadati</taxon>
        <taxon>Pseudomonadota</taxon>
        <taxon>Alphaproteobacteria</taxon>
        <taxon>Sphingomonadales</taxon>
        <taxon>Erythrobacteraceae</taxon>
        <taxon>Altericroceibacterium</taxon>
    </lineage>
</organism>
<dbReference type="PANTHER" id="PTHR30055:SF146">
    <property type="entry name" value="HTH-TYPE TRANSCRIPTIONAL DUAL REGULATOR CECR"/>
    <property type="match status" value="1"/>
</dbReference>
<accession>A0A420ERS2</accession>
<dbReference type="GO" id="GO:0003700">
    <property type="term" value="F:DNA-binding transcription factor activity"/>
    <property type="evidence" value="ECO:0007669"/>
    <property type="project" value="TreeGrafter"/>
</dbReference>
<dbReference type="Pfam" id="PF00440">
    <property type="entry name" value="TetR_N"/>
    <property type="match status" value="1"/>
</dbReference>
<dbReference type="PANTHER" id="PTHR30055">
    <property type="entry name" value="HTH-TYPE TRANSCRIPTIONAL REGULATOR RUTR"/>
    <property type="match status" value="1"/>
</dbReference>
<dbReference type="PRINTS" id="PR00455">
    <property type="entry name" value="HTHTETR"/>
</dbReference>
<dbReference type="SUPFAM" id="SSF48498">
    <property type="entry name" value="Tetracyclin repressor-like, C-terminal domain"/>
    <property type="match status" value="1"/>
</dbReference>
<dbReference type="SUPFAM" id="SSF46689">
    <property type="entry name" value="Homeodomain-like"/>
    <property type="match status" value="1"/>
</dbReference>
<reference evidence="4 5" key="1">
    <citation type="submission" date="2018-09" db="EMBL/GenBank/DDBJ databases">
        <title>Altererythrobacter spongiae sp. nov., isolated from a marine sponge.</title>
        <authorList>
            <person name="Zhuang L."/>
            <person name="Luo L."/>
        </authorList>
    </citation>
    <scope>NUCLEOTIDE SEQUENCE [LARGE SCALE GENOMIC DNA]</scope>
    <source>
        <strain evidence="4 5">HN-Y73</strain>
    </source>
</reference>
<protein>
    <submittedName>
        <fullName evidence="4">TetR/AcrR family transcriptional regulator</fullName>
    </submittedName>
</protein>
<dbReference type="GO" id="GO:0000976">
    <property type="term" value="F:transcription cis-regulatory region binding"/>
    <property type="evidence" value="ECO:0007669"/>
    <property type="project" value="TreeGrafter"/>
</dbReference>
<dbReference type="InterPro" id="IPR001647">
    <property type="entry name" value="HTH_TetR"/>
</dbReference>
<sequence length="202" mass="22864">MVEVKNHRLGDRRQAFLHAARDLFVRQGYETTSLADIVDAAGGSLATLYKLFGNKAGLLNAIVHEEKAIGVGFIRDAAAADTDPATALYNLAEAAFSYYTDPEAIRFMRLMIAVSIAHPECGQEYFDCSISQSYQEMEELFRKWEMRGIVLNYSPRMLAEMFFSLIAYDLQIQAISMRKERQLTEENLRKRIDFFLKGAGLA</sequence>
<dbReference type="InterPro" id="IPR036271">
    <property type="entry name" value="Tet_transcr_reg_TetR-rel_C_sf"/>
</dbReference>
<comment type="caution">
    <text evidence="4">The sequence shown here is derived from an EMBL/GenBank/DDBJ whole genome shotgun (WGS) entry which is preliminary data.</text>
</comment>
<dbReference type="InterPro" id="IPR009057">
    <property type="entry name" value="Homeodomain-like_sf"/>
</dbReference>
<dbReference type="EMBL" id="RAPF01000001">
    <property type="protein sequence ID" value="RKF23323.1"/>
    <property type="molecule type" value="Genomic_DNA"/>
</dbReference>
<dbReference type="OrthoDB" id="9816431at2"/>
<dbReference type="AlphaFoldDB" id="A0A420ERS2"/>